<accession>A0A9P6C646</accession>
<dbReference type="InterPro" id="IPR032675">
    <property type="entry name" value="LRR_dom_sf"/>
</dbReference>
<dbReference type="Proteomes" id="UP000807342">
    <property type="component" value="Unassembled WGS sequence"/>
</dbReference>
<evidence type="ECO:0000313" key="2">
    <source>
        <dbReference type="EMBL" id="KAF9453636.1"/>
    </source>
</evidence>
<evidence type="ECO:0000313" key="3">
    <source>
        <dbReference type="Proteomes" id="UP000807342"/>
    </source>
</evidence>
<protein>
    <recommendedName>
        <fullName evidence="1">F-box domain-containing protein</fullName>
    </recommendedName>
</protein>
<dbReference type="InterPro" id="IPR001810">
    <property type="entry name" value="F-box_dom"/>
</dbReference>
<dbReference type="AlphaFoldDB" id="A0A9P6C646"/>
<dbReference type="EMBL" id="MU151059">
    <property type="protein sequence ID" value="KAF9453636.1"/>
    <property type="molecule type" value="Genomic_DNA"/>
</dbReference>
<feature type="domain" description="F-box" evidence="1">
    <location>
        <begin position="1"/>
        <end position="57"/>
    </location>
</feature>
<evidence type="ECO:0000259" key="1">
    <source>
        <dbReference type="PROSITE" id="PS50181"/>
    </source>
</evidence>
<proteinExistence type="predicted"/>
<sequence>MYSFDDLPDELLVEVLNAMTPKFLKKQEGTRKQELCTLRLVSKRINALITPRLFDSLRLVAPAASGLKLSDCVRYSEIITALAISSPLARVFERTTILYVSIFQLFLDQEDESTTPELTTAILQARTAVQQHLFAAVAALRNLRSVSWLYGMLEPSDITTDFVRALGTLKILAHFEFYGKIDPNNTTISFQPLSNLRSVKVSWESPPTETFLLQVAQLITRSPNLQGLTARNLRPVMEPSFNTLVLSLPQPLQLTQLDLYGIGITSDVRNRIQHFHNLTTLVLMNGPWKAHQSSLWPCLGEHAIHLKSLSTDAMIYPRLFEYLISYMGLEELCLRAKHSADDSGDIVDRFYSILAQHHKTLRKVQLRSPRGKAWVQQPTDAQLEGILKCRKLKELSVCFSFTREKLQSKNTTSVMIWLQAAMQLPELEHLQLCLPHNSLRRVTQLEAAMEFSKAILEEFEEDSKSVHFVTEIILD</sequence>
<gene>
    <name evidence="2" type="ORF">P691DRAFT_579238</name>
</gene>
<dbReference type="Gene3D" id="3.80.10.10">
    <property type="entry name" value="Ribonuclease Inhibitor"/>
    <property type="match status" value="1"/>
</dbReference>
<organism evidence="2 3">
    <name type="scientific">Macrolepiota fuliginosa MF-IS2</name>
    <dbReference type="NCBI Taxonomy" id="1400762"/>
    <lineage>
        <taxon>Eukaryota</taxon>
        <taxon>Fungi</taxon>
        <taxon>Dikarya</taxon>
        <taxon>Basidiomycota</taxon>
        <taxon>Agaricomycotina</taxon>
        <taxon>Agaricomycetes</taxon>
        <taxon>Agaricomycetidae</taxon>
        <taxon>Agaricales</taxon>
        <taxon>Agaricineae</taxon>
        <taxon>Agaricaceae</taxon>
        <taxon>Macrolepiota</taxon>
    </lineage>
</organism>
<dbReference type="PROSITE" id="PS50181">
    <property type="entry name" value="FBOX"/>
    <property type="match status" value="1"/>
</dbReference>
<reference evidence="2" key="1">
    <citation type="submission" date="2020-11" db="EMBL/GenBank/DDBJ databases">
        <authorList>
            <consortium name="DOE Joint Genome Institute"/>
            <person name="Ahrendt S."/>
            <person name="Riley R."/>
            <person name="Andreopoulos W."/>
            <person name="Labutti K."/>
            <person name="Pangilinan J."/>
            <person name="Ruiz-Duenas F.J."/>
            <person name="Barrasa J.M."/>
            <person name="Sanchez-Garcia M."/>
            <person name="Camarero S."/>
            <person name="Miyauchi S."/>
            <person name="Serrano A."/>
            <person name="Linde D."/>
            <person name="Babiker R."/>
            <person name="Drula E."/>
            <person name="Ayuso-Fernandez I."/>
            <person name="Pacheco R."/>
            <person name="Padilla G."/>
            <person name="Ferreira P."/>
            <person name="Barriuso J."/>
            <person name="Kellner H."/>
            <person name="Castanera R."/>
            <person name="Alfaro M."/>
            <person name="Ramirez L."/>
            <person name="Pisabarro A.G."/>
            <person name="Kuo A."/>
            <person name="Tritt A."/>
            <person name="Lipzen A."/>
            <person name="He G."/>
            <person name="Yan M."/>
            <person name="Ng V."/>
            <person name="Cullen D."/>
            <person name="Martin F."/>
            <person name="Rosso M.-N."/>
            <person name="Henrissat B."/>
            <person name="Hibbett D."/>
            <person name="Martinez A.T."/>
            <person name="Grigoriev I.V."/>
        </authorList>
    </citation>
    <scope>NUCLEOTIDE SEQUENCE</scope>
    <source>
        <strain evidence="2">MF-IS2</strain>
    </source>
</reference>
<name>A0A9P6C646_9AGAR</name>
<dbReference type="OrthoDB" id="2986625at2759"/>
<dbReference type="SUPFAM" id="SSF52047">
    <property type="entry name" value="RNI-like"/>
    <property type="match status" value="1"/>
</dbReference>
<keyword evidence="3" id="KW-1185">Reference proteome</keyword>
<comment type="caution">
    <text evidence="2">The sequence shown here is derived from an EMBL/GenBank/DDBJ whole genome shotgun (WGS) entry which is preliminary data.</text>
</comment>